<comment type="caution">
    <text evidence="2">The sequence shown here is derived from an EMBL/GenBank/DDBJ whole genome shotgun (WGS) entry which is preliminary data.</text>
</comment>
<dbReference type="Pfam" id="PF21056">
    <property type="entry name" value="ZSWIM1-3_RNaseH-like"/>
    <property type="match status" value="1"/>
</dbReference>
<dbReference type="InterPro" id="IPR048324">
    <property type="entry name" value="ZSWIM1-3_RNaseH-like"/>
</dbReference>
<dbReference type="EMBL" id="BLAL01000080">
    <property type="protein sequence ID" value="GES84368.1"/>
    <property type="molecule type" value="Genomic_DNA"/>
</dbReference>
<evidence type="ECO:0000313" key="2">
    <source>
        <dbReference type="EMBL" id="GES84368.1"/>
    </source>
</evidence>
<evidence type="ECO:0000259" key="1">
    <source>
        <dbReference type="Pfam" id="PF21056"/>
    </source>
</evidence>
<reference evidence="2" key="1">
    <citation type="submission" date="2019-10" db="EMBL/GenBank/DDBJ databases">
        <title>Conservation and host-specific expression of non-tandemly repeated heterogenous ribosome RNA gene in arbuscular mycorrhizal fungi.</title>
        <authorList>
            <person name="Maeda T."/>
            <person name="Kobayashi Y."/>
            <person name="Nakagawa T."/>
            <person name="Ezawa T."/>
            <person name="Yamaguchi K."/>
            <person name="Bino T."/>
            <person name="Nishimoto Y."/>
            <person name="Shigenobu S."/>
            <person name="Kawaguchi M."/>
        </authorList>
    </citation>
    <scope>NUCLEOTIDE SEQUENCE</scope>
    <source>
        <strain evidence="2">HR1</strain>
    </source>
</reference>
<dbReference type="Proteomes" id="UP000615446">
    <property type="component" value="Unassembled WGS sequence"/>
</dbReference>
<feature type="domain" description="ZSWIM1/3 RNaseH-like" evidence="1">
    <location>
        <begin position="30"/>
        <end position="121"/>
    </location>
</feature>
<accession>A0A8H3L9L3</accession>
<dbReference type="PANTHER" id="PTHR47718:SF6">
    <property type="entry name" value="PROTEIN FAR1-RELATED SEQUENCE"/>
    <property type="match status" value="1"/>
</dbReference>
<evidence type="ECO:0000313" key="3">
    <source>
        <dbReference type="Proteomes" id="UP000615446"/>
    </source>
</evidence>
<name>A0A8H3L9L3_9GLOM</name>
<organism evidence="2 3">
    <name type="scientific">Rhizophagus clarus</name>
    <dbReference type="NCBI Taxonomy" id="94130"/>
    <lineage>
        <taxon>Eukaryota</taxon>
        <taxon>Fungi</taxon>
        <taxon>Fungi incertae sedis</taxon>
        <taxon>Mucoromycota</taxon>
        <taxon>Glomeromycotina</taxon>
        <taxon>Glomeromycetes</taxon>
        <taxon>Glomerales</taxon>
        <taxon>Glomeraceae</taxon>
        <taxon>Rhizophagus</taxon>
    </lineage>
</organism>
<proteinExistence type="predicted"/>
<sequence>MEATAQRRYLEGKYPSQPIYNWLDQQKEKDSRWIVAREWDDDNALTHLLWMTPEQVENWIQFSDCVLNDVTHKTNRYRMALSLLVGFDQNCQNILLAQALLADENPAVDVAIMKIFSTTYPIHYAFHITQNLHKNL</sequence>
<dbReference type="AlphaFoldDB" id="A0A8H3L9L3"/>
<dbReference type="OrthoDB" id="2424309at2759"/>
<protein>
    <submittedName>
        <fullName evidence="2">Protein FAR-RED IMPAIRED RESPONSE 1-like</fullName>
    </submittedName>
</protein>
<gene>
    <name evidence="2" type="ORF">RCL2_001148800</name>
</gene>
<dbReference type="PANTHER" id="PTHR47718">
    <property type="entry name" value="OS01G0519700 PROTEIN"/>
    <property type="match status" value="1"/>
</dbReference>